<organism evidence="2 3">
    <name type="scientific">Trichinella papuae</name>
    <dbReference type="NCBI Taxonomy" id="268474"/>
    <lineage>
        <taxon>Eukaryota</taxon>
        <taxon>Metazoa</taxon>
        <taxon>Ecdysozoa</taxon>
        <taxon>Nematoda</taxon>
        <taxon>Enoplea</taxon>
        <taxon>Dorylaimia</taxon>
        <taxon>Trichinellida</taxon>
        <taxon>Trichinellidae</taxon>
        <taxon>Trichinella</taxon>
    </lineage>
</organism>
<dbReference type="Proteomes" id="UP000054843">
    <property type="component" value="Unassembled WGS sequence"/>
</dbReference>
<feature type="transmembrane region" description="Helical" evidence="1">
    <location>
        <begin position="118"/>
        <end position="136"/>
    </location>
</feature>
<dbReference type="OrthoDB" id="5925126at2759"/>
<reference evidence="2 3" key="1">
    <citation type="submission" date="2015-01" db="EMBL/GenBank/DDBJ databases">
        <title>Evolution of Trichinella species and genotypes.</title>
        <authorList>
            <person name="Korhonen P.K."/>
            <person name="Edoardo P."/>
            <person name="Giuseppe L.R."/>
            <person name="Gasser R.B."/>
        </authorList>
    </citation>
    <scope>NUCLEOTIDE SEQUENCE [LARGE SCALE GENOMIC DNA]</scope>
    <source>
        <strain evidence="2">ISS1980</strain>
    </source>
</reference>
<protein>
    <submittedName>
        <fullName evidence="2">Uncharacterized protein</fullName>
    </submittedName>
</protein>
<proteinExistence type="predicted"/>
<keyword evidence="3" id="KW-1185">Reference proteome</keyword>
<evidence type="ECO:0000313" key="2">
    <source>
        <dbReference type="EMBL" id="KRZ72029.1"/>
    </source>
</evidence>
<keyword evidence="1" id="KW-0812">Transmembrane</keyword>
<sequence length="137" mass="15610">MQSALNIHGMCVPAEPRMSNTFPRILAAFIPTDSPMPYNPTQLSESCQGFHGPSIDLHYIYFMHYVFTQILRYSHAVLDCVSMKAEVWTCPDMSGLVSKRLDLRDRCCHKPTSRSQRLLSVHFNAFIFFILALVAVI</sequence>
<dbReference type="AlphaFoldDB" id="A0A0V1MJU7"/>
<accession>A0A0V1MJU7</accession>
<name>A0A0V1MJU7_9BILA</name>
<gene>
    <name evidence="2" type="ORF">T10_1441</name>
</gene>
<keyword evidence="1" id="KW-1133">Transmembrane helix</keyword>
<comment type="caution">
    <text evidence="2">The sequence shown here is derived from an EMBL/GenBank/DDBJ whole genome shotgun (WGS) entry which is preliminary data.</text>
</comment>
<keyword evidence="1" id="KW-0472">Membrane</keyword>
<evidence type="ECO:0000256" key="1">
    <source>
        <dbReference type="SAM" id="Phobius"/>
    </source>
</evidence>
<dbReference type="EMBL" id="JYDO01000085">
    <property type="protein sequence ID" value="KRZ72029.1"/>
    <property type="molecule type" value="Genomic_DNA"/>
</dbReference>
<evidence type="ECO:0000313" key="3">
    <source>
        <dbReference type="Proteomes" id="UP000054843"/>
    </source>
</evidence>